<dbReference type="GO" id="GO:0005886">
    <property type="term" value="C:plasma membrane"/>
    <property type="evidence" value="ECO:0007669"/>
    <property type="project" value="UniProtKB-SubCell"/>
</dbReference>
<comment type="subcellular location">
    <subcellularLocation>
        <location evidence="1">Cell membrane</location>
        <topology evidence="1">Multi-pass membrane protein</topology>
    </subcellularLocation>
</comment>
<dbReference type="Pfam" id="PF00892">
    <property type="entry name" value="EamA"/>
    <property type="match status" value="2"/>
</dbReference>
<dbReference type="KEGG" id="pfuw:KF707C_4620"/>
<evidence type="ECO:0000256" key="6">
    <source>
        <dbReference type="ARBA" id="ARBA00022692"/>
    </source>
</evidence>
<dbReference type="Proteomes" id="UP000218554">
    <property type="component" value="Chromosome"/>
</dbReference>
<proteinExistence type="predicted"/>
<keyword evidence="8 11" id="KW-1133">Transmembrane helix</keyword>
<dbReference type="Gene3D" id="1.10.3730.20">
    <property type="match status" value="2"/>
</dbReference>
<keyword evidence="9" id="KW-0443">Lipid metabolism</keyword>
<feature type="domain" description="EamA" evidence="12">
    <location>
        <begin position="146"/>
        <end position="278"/>
    </location>
</feature>
<feature type="domain" description="EamA" evidence="12">
    <location>
        <begin position="8"/>
        <end position="133"/>
    </location>
</feature>
<evidence type="ECO:0000256" key="3">
    <source>
        <dbReference type="ARBA" id="ARBA00022516"/>
    </source>
</evidence>
<dbReference type="GO" id="GO:0009103">
    <property type="term" value="P:lipopolysaccharide biosynthetic process"/>
    <property type="evidence" value="ECO:0007669"/>
    <property type="project" value="UniProtKB-KW"/>
</dbReference>
<dbReference type="InterPro" id="IPR037185">
    <property type="entry name" value="EmrE-like"/>
</dbReference>
<feature type="transmembrane region" description="Helical" evidence="11">
    <location>
        <begin position="239"/>
        <end position="256"/>
    </location>
</feature>
<dbReference type="InterPro" id="IPR000390">
    <property type="entry name" value="Small_drug/metabolite_transptr"/>
</dbReference>
<keyword evidence="2" id="KW-1003">Cell membrane</keyword>
<evidence type="ECO:0000313" key="13">
    <source>
        <dbReference type="EMBL" id="BAU72150.1"/>
    </source>
</evidence>
<dbReference type="EMBL" id="AP014862">
    <property type="protein sequence ID" value="BAU72150.1"/>
    <property type="molecule type" value="Genomic_DNA"/>
</dbReference>
<gene>
    <name evidence="13" type="ORF">KF707C_4620</name>
</gene>
<dbReference type="GO" id="GO:0022857">
    <property type="term" value="F:transmembrane transporter activity"/>
    <property type="evidence" value="ECO:0007669"/>
    <property type="project" value="InterPro"/>
</dbReference>
<dbReference type="RefSeq" id="WP_003450254.1">
    <property type="nucleotide sequence ID" value="NZ_AJMR01000102.1"/>
</dbReference>
<feature type="transmembrane region" description="Helical" evidence="11">
    <location>
        <begin position="59"/>
        <end position="79"/>
    </location>
</feature>
<protein>
    <submittedName>
        <fullName evidence="13">Integral membrane protein</fullName>
    </submittedName>
</protein>
<feature type="transmembrane region" description="Helical" evidence="11">
    <location>
        <begin position="207"/>
        <end position="227"/>
    </location>
</feature>
<feature type="transmembrane region" description="Helical" evidence="11">
    <location>
        <begin position="262"/>
        <end position="281"/>
    </location>
</feature>
<feature type="transmembrane region" description="Helical" evidence="11">
    <location>
        <begin position="142"/>
        <end position="161"/>
    </location>
</feature>
<reference evidence="14" key="1">
    <citation type="submission" date="2015-05" db="EMBL/GenBank/DDBJ databases">
        <title>Draft genome sequencing of a biphenyl-degrading bacterium, Pseudomonas balearica KF707 (=NBRC110670).</title>
        <authorList>
            <person name="Kimura N."/>
            <person name="Hirose J."/>
            <person name="Watanabe T."/>
            <person name="Suenaga H."/>
            <person name="Fujihara H."/>
            <person name="Noguchi M."/>
            <person name="Hashimoto M."/>
            <person name="Shimodaira J."/>
            <person name="Tsuchikane K."/>
            <person name="Hosoyama A."/>
            <person name="Yamazoe A."/>
            <person name="Fujita N."/>
            <person name="Furukawa K."/>
        </authorList>
    </citation>
    <scope>NUCLEOTIDE SEQUENCE [LARGE SCALE GENOMIC DNA]</scope>
    <source>
        <strain evidence="14">DSM 10086 / NBRC 110670 / KF707</strain>
    </source>
</reference>
<sequence length="282" mass="30129">MFNETDLATLLVLLSALMHAAWNAVIKSGSDRLSSMALVDGVAFCLSLALLPLVSPPPLVVWGLIGLSVVVNTLYRLLLIRAYHYGDFGQVYPVVRGLPPLLVALAAGLVFGERLSGAMLLGIVLISLGILSLLSTRLETNALKALGCAALAGVGVALYTLIDAQGVRRADGVLQFVVYLTLMQSMTTPVIAWMRRGPLVLRFARENWRIGLFGGFNYCVAYGLVLYAMTLDAVAKVAALRESSVIIAAIIASLVFKEPFGLRRILAACVVTAGILLIKMVD</sequence>
<keyword evidence="3" id="KW-0444">Lipid biosynthesis</keyword>
<organism evidence="13 14">
    <name type="scientific">Metapseudomonas furukawaii</name>
    <name type="common">Pseudomonas furukawaii</name>
    <dbReference type="NCBI Taxonomy" id="1149133"/>
    <lineage>
        <taxon>Bacteria</taxon>
        <taxon>Pseudomonadati</taxon>
        <taxon>Pseudomonadota</taxon>
        <taxon>Gammaproteobacteria</taxon>
        <taxon>Pseudomonadales</taxon>
        <taxon>Pseudomonadaceae</taxon>
        <taxon>Metapseudomonas</taxon>
    </lineage>
</organism>
<evidence type="ECO:0000259" key="12">
    <source>
        <dbReference type="Pfam" id="PF00892"/>
    </source>
</evidence>
<feature type="transmembrane region" description="Helical" evidence="11">
    <location>
        <begin position="118"/>
        <end position="136"/>
    </location>
</feature>
<evidence type="ECO:0000256" key="4">
    <source>
        <dbReference type="ARBA" id="ARBA00022519"/>
    </source>
</evidence>
<evidence type="ECO:0000256" key="7">
    <source>
        <dbReference type="ARBA" id="ARBA00022985"/>
    </source>
</evidence>
<feature type="transmembrane region" description="Helical" evidence="11">
    <location>
        <begin position="173"/>
        <end position="195"/>
    </location>
</feature>
<evidence type="ECO:0000256" key="2">
    <source>
        <dbReference type="ARBA" id="ARBA00022475"/>
    </source>
</evidence>
<evidence type="ECO:0000256" key="1">
    <source>
        <dbReference type="ARBA" id="ARBA00004651"/>
    </source>
</evidence>
<accession>A0AAD1BW57</accession>
<keyword evidence="6 11" id="KW-0812">Transmembrane</keyword>
<evidence type="ECO:0000256" key="9">
    <source>
        <dbReference type="ARBA" id="ARBA00023098"/>
    </source>
</evidence>
<keyword evidence="4" id="KW-0997">Cell inner membrane</keyword>
<evidence type="ECO:0000256" key="11">
    <source>
        <dbReference type="SAM" id="Phobius"/>
    </source>
</evidence>
<evidence type="ECO:0000256" key="5">
    <source>
        <dbReference type="ARBA" id="ARBA00022556"/>
    </source>
</evidence>
<keyword evidence="5" id="KW-0441">Lipid A biosynthesis</keyword>
<evidence type="ECO:0000313" key="14">
    <source>
        <dbReference type="Proteomes" id="UP000218554"/>
    </source>
</evidence>
<keyword evidence="7" id="KW-0448">Lipopolysaccharide biosynthesis</keyword>
<keyword evidence="10 11" id="KW-0472">Membrane</keyword>
<evidence type="ECO:0000256" key="8">
    <source>
        <dbReference type="ARBA" id="ARBA00022989"/>
    </source>
</evidence>
<reference evidence="13 14" key="2">
    <citation type="journal article" date="2017" name="Int. J. Syst. Evol. Microbiol.">
        <title>Pseudomonas furukawaii sp. nov., a polychlorinated biphenyl-degrading bacterium isolated from biphenyl-contaminated soil in Japan.</title>
        <authorList>
            <person name="Kimura N."/>
            <person name="Watanabe T."/>
            <person name="Suenaga H."/>
            <person name="Fujihara H."/>
            <person name="Futagami T."/>
            <person name="Goto M."/>
            <person name="Hanada S."/>
            <person name="Hirose J."/>
        </authorList>
    </citation>
    <scope>NUCLEOTIDE SEQUENCE [LARGE SCALE GENOMIC DNA]</scope>
    <source>
        <strain evidence="14">DSM 10086 / NBRC 110670 / KF707</strain>
    </source>
</reference>
<dbReference type="InterPro" id="IPR000620">
    <property type="entry name" value="EamA_dom"/>
</dbReference>
<dbReference type="GO" id="GO:0009245">
    <property type="term" value="P:lipid A biosynthetic process"/>
    <property type="evidence" value="ECO:0007669"/>
    <property type="project" value="UniProtKB-KW"/>
</dbReference>
<feature type="transmembrane region" description="Helical" evidence="11">
    <location>
        <begin position="91"/>
        <end position="111"/>
    </location>
</feature>
<keyword evidence="14" id="KW-1185">Reference proteome</keyword>
<dbReference type="PANTHER" id="PTHR30561:SF9">
    <property type="entry name" value="4-AMINO-4-DEOXY-L-ARABINOSE-PHOSPHOUNDECAPRENOL FLIPPASE SUBUNIT ARNF-RELATED"/>
    <property type="match status" value="1"/>
</dbReference>
<dbReference type="PANTHER" id="PTHR30561">
    <property type="entry name" value="SMR FAMILY PROTON-DEPENDENT DRUG EFFLUX TRANSPORTER SUGE"/>
    <property type="match status" value="1"/>
</dbReference>
<dbReference type="SUPFAM" id="SSF103481">
    <property type="entry name" value="Multidrug resistance efflux transporter EmrE"/>
    <property type="match status" value="2"/>
</dbReference>
<name>A0AAD1BW57_METFU</name>
<dbReference type="AlphaFoldDB" id="A0AAD1BW57"/>
<evidence type="ECO:0000256" key="10">
    <source>
        <dbReference type="ARBA" id="ARBA00023136"/>
    </source>
</evidence>